<reference evidence="2" key="1">
    <citation type="submission" date="2018-12" db="EMBL/GenBank/DDBJ databases">
        <title>Complete genome sequences of twenty non-typhoidal Salmonella isolates from Rwanda.</title>
        <authorList>
            <person name="Byukusenge M."/>
            <person name="Li L."/>
            <person name="Subhashinie K."/>
            <person name="Nzayirambaho M."/>
            <person name="Kuchipudi S.V."/>
            <person name="Jayarao B.M."/>
        </authorList>
    </citation>
    <scope>NUCLEOTIDE SEQUENCE</scope>
    <source>
        <strain evidence="1">RSE21</strain>
        <strain evidence="2">RSE40</strain>
        <plasmid evidence="1">pRSE21</plasmid>
        <plasmid evidence="2">pRSE40</plasmid>
    </source>
</reference>
<geneLocation type="plasmid" evidence="2">
    <name>pRSE40</name>
</geneLocation>
<evidence type="ECO:0000313" key="2">
    <source>
        <dbReference type="EMBL" id="AZT44449.1"/>
    </source>
</evidence>
<sequence>MAKQLSKRSEIERKVAAGEAVKEQPRQVIRETSTGRIISNERTPEMLPTYLIAVQSNTLIYNDIDVESFHQEVRQQVSRVLDAIRDERFSEAGIKYQQFIDQYDACFETPSREGLQHVKRYGIDLYAILEHHGGILTDELHLRNKPGVESLQRFSGITDAHINLFFYMLELNLALDNQIDSVQGQLRTKLAQLENRLTGLLKTYIYADGRGIVWTESDGQGKVRMKIIPASQTLYGWILLEQNNLQVAMDIYGSDPCLQGHEGFAALHDKVFDAYINAKSYQTIKDVKDEHFWHRGLTDLRVQIAHKLCHYLQQIKQLLQYIDELTYGSDDTVPTEATVDIRSLLISRAPK</sequence>
<dbReference type="EMBL" id="CP034699">
    <property type="protein sequence ID" value="AZT44449.1"/>
    <property type="molecule type" value="Genomic_DNA"/>
</dbReference>
<protein>
    <submittedName>
        <fullName evidence="2">Uncharacterized protein</fullName>
    </submittedName>
</protein>
<dbReference type="RefSeq" id="WP_168445692.1">
    <property type="nucleotide sequence ID" value="NZ_CP034699.1"/>
</dbReference>
<geneLocation type="plasmid" evidence="1">
    <name>pRSE21</name>
</geneLocation>
<organism evidence="2">
    <name type="scientific">Salmonella enterica subsp. enterica serovar Karamoja</name>
    <dbReference type="NCBI Taxonomy" id="2500153"/>
    <lineage>
        <taxon>Bacteria</taxon>
        <taxon>Pseudomonadati</taxon>
        <taxon>Pseudomonadota</taxon>
        <taxon>Gammaproteobacteria</taxon>
        <taxon>Enterobacterales</taxon>
        <taxon>Enterobacteriaceae</taxon>
        <taxon>Salmonella</taxon>
    </lineage>
</organism>
<keyword evidence="2" id="KW-0614">Plasmid</keyword>
<dbReference type="AlphaFoldDB" id="A0A3Q9MXL7"/>
<dbReference type="EMBL" id="CP034710">
    <property type="protein sequence ID" value="AZT39655.1"/>
    <property type="molecule type" value="Genomic_DNA"/>
</dbReference>
<name>A0A3Q9MXL7_SALET</name>
<accession>A0A3Q9MXL7</accession>
<proteinExistence type="predicted"/>
<evidence type="ECO:0000313" key="1">
    <source>
        <dbReference type="EMBL" id="AZT39655.1"/>
    </source>
</evidence>
<gene>
    <name evidence="2" type="ORF">EL007_24675</name>
    <name evidence="1" type="ORF">ELZ88_24275</name>
</gene>